<dbReference type="Pfam" id="PF10536">
    <property type="entry name" value="PMD"/>
    <property type="match status" value="1"/>
</dbReference>
<evidence type="ECO:0000313" key="3">
    <source>
        <dbReference type="Proteomes" id="UP000087171"/>
    </source>
</evidence>
<dbReference type="PANTHER" id="PTHR46033">
    <property type="entry name" value="PROTEIN MAIN-LIKE 2"/>
    <property type="match status" value="1"/>
</dbReference>
<sequence length="404" mass="45773">MRGAFGQIIHNLIGDRGDGVERIPPTASNRRRNEANYPIRQRRRRQEEVMDDNVESTENANMEEDVPQPPQMEQAADDIHDTSAHDDDADESDDADDVDNAADIDDQDQQTGFPGGPTDRGSLKVITHGLKLKKFAEVPMPAPVEHGIQETRLMHLSSGYLTMADAGLISVFVERWHRETNSFHLPFGEMTITLDDVATLLHISPHGKFFYAPLNMNTNNVARAAHEYLGATWEEACAEISYNKCAQYRLQWLHDLYSRLIQTNQFECAARTYLLHLVGCIIFADKTHTRVETKYITLFIDLHRCRDYSWASASLVFLYDNLGDEAVHDTRQVGGSVSGGDRGVIPAHLPRACRWNAKHVVEGGLMAYRRRLDALLLEDVVFTPYDDDRANHLFVSISMFSRYL</sequence>
<dbReference type="PANTHER" id="PTHR46033:SF8">
    <property type="entry name" value="PROTEIN MAINTENANCE OF MERISTEMS-LIKE"/>
    <property type="match status" value="1"/>
</dbReference>
<dbReference type="AlphaFoldDB" id="A0A1S3E5R7"/>
<feature type="compositionally biased region" description="Acidic residues" evidence="1">
    <location>
        <begin position="87"/>
        <end position="108"/>
    </location>
</feature>
<dbReference type="Proteomes" id="UP000087171">
    <property type="component" value="Chromosome Ca4"/>
</dbReference>
<protein>
    <submittedName>
        <fullName evidence="4">Protein MAIN-LIKE 1-like</fullName>
    </submittedName>
</protein>
<dbReference type="InterPro" id="IPR044824">
    <property type="entry name" value="MAIN-like"/>
</dbReference>
<dbReference type="OrthoDB" id="1937804at2759"/>
<keyword evidence="3" id="KW-1185">Reference proteome</keyword>
<evidence type="ECO:0000313" key="4">
    <source>
        <dbReference type="RefSeq" id="XP_012570381.1"/>
    </source>
</evidence>
<reference evidence="3" key="1">
    <citation type="journal article" date="2013" name="Nat. Biotechnol.">
        <title>Draft genome sequence of chickpea (Cicer arietinum) provides a resource for trait improvement.</title>
        <authorList>
            <person name="Varshney R.K."/>
            <person name="Song C."/>
            <person name="Saxena R.K."/>
            <person name="Azam S."/>
            <person name="Yu S."/>
            <person name="Sharpe A.G."/>
            <person name="Cannon S."/>
            <person name="Baek J."/>
            <person name="Rosen B.D."/>
            <person name="Tar'an B."/>
            <person name="Millan T."/>
            <person name="Zhang X."/>
            <person name="Ramsay L.D."/>
            <person name="Iwata A."/>
            <person name="Wang Y."/>
            <person name="Nelson W."/>
            <person name="Farmer A.D."/>
            <person name="Gaur P.M."/>
            <person name="Soderlund C."/>
            <person name="Penmetsa R.V."/>
            <person name="Xu C."/>
            <person name="Bharti A.K."/>
            <person name="He W."/>
            <person name="Winter P."/>
            <person name="Zhao S."/>
            <person name="Hane J.K."/>
            <person name="Carrasquilla-Garcia N."/>
            <person name="Condie J.A."/>
            <person name="Upadhyaya H.D."/>
            <person name="Luo M.C."/>
            <person name="Thudi M."/>
            <person name="Gowda C.L."/>
            <person name="Singh N.P."/>
            <person name="Lichtenzveig J."/>
            <person name="Gali K.K."/>
            <person name="Rubio J."/>
            <person name="Nadarajan N."/>
            <person name="Dolezel J."/>
            <person name="Bansal K.C."/>
            <person name="Xu X."/>
            <person name="Edwards D."/>
            <person name="Zhang G."/>
            <person name="Kahl G."/>
            <person name="Gil J."/>
            <person name="Singh K.B."/>
            <person name="Datta S.K."/>
            <person name="Jackson S.A."/>
            <person name="Wang J."/>
            <person name="Cook D.R."/>
        </authorList>
    </citation>
    <scope>NUCLEOTIDE SEQUENCE [LARGE SCALE GENOMIC DNA]</scope>
    <source>
        <strain evidence="3">cv. CDC Frontier</strain>
    </source>
</reference>
<dbReference type="PaxDb" id="3827-XP_004497708.1"/>
<reference evidence="4" key="2">
    <citation type="submission" date="2025-08" db="UniProtKB">
        <authorList>
            <consortium name="RefSeq"/>
        </authorList>
    </citation>
    <scope>IDENTIFICATION</scope>
    <source>
        <tissue evidence="4">Etiolated seedlings</tissue>
    </source>
</reference>
<evidence type="ECO:0000256" key="1">
    <source>
        <dbReference type="SAM" id="MobiDB-lite"/>
    </source>
</evidence>
<dbReference type="InterPro" id="IPR019557">
    <property type="entry name" value="AminoTfrase-like_pln_mobile"/>
</dbReference>
<accession>A0A1S3E5R7</accession>
<dbReference type="RefSeq" id="XP_012570381.1">
    <property type="nucleotide sequence ID" value="XM_012714927.1"/>
</dbReference>
<dbReference type="GO" id="GO:0010073">
    <property type="term" value="P:meristem maintenance"/>
    <property type="evidence" value="ECO:0007669"/>
    <property type="project" value="InterPro"/>
</dbReference>
<evidence type="ECO:0000259" key="2">
    <source>
        <dbReference type="Pfam" id="PF10536"/>
    </source>
</evidence>
<dbReference type="STRING" id="3827.A0A1S3E5R7"/>
<gene>
    <name evidence="4" type="primary">LOC101496209</name>
</gene>
<dbReference type="eggNOG" id="ENOG502SHGI">
    <property type="taxonomic scope" value="Eukaryota"/>
</dbReference>
<name>A0A1S3E5R7_CICAR</name>
<proteinExistence type="predicted"/>
<feature type="domain" description="Aminotransferase-like plant mobile" evidence="2">
    <location>
        <begin position="160"/>
        <end position="328"/>
    </location>
</feature>
<feature type="compositionally biased region" description="Basic and acidic residues" evidence="1">
    <location>
        <begin position="77"/>
        <end position="86"/>
    </location>
</feature>
<feature type="compositionally biased region" description="Acidic residues" evidence="1">
    <location>
        <begin position="49"/>
        <end position="66"/>
    </location>
</feature>
<feature type="region of interest" description="Disordered" evidence="1">
    <location>
        <begin position="15"/>
        <end position="121"/>
    </location>
</feature>
<organism evidence="3 4">
    <name type="scientific">Cicer arietinum</name>
    <name type="common">Chickpea</name>
    <name type="synonym">Garbanzo</name>
    <dbReference type="NCBI Taxonomy" id="3827"/>
    <lineage>
        <taxon>Eukaryota</taxon>
        <taxon>Viridiplantae</taxon>
        <taxon>Streptophyta</taxon>
        <taxon>Embryophyta</taxon>
        <taxon>Tracheophyta</taxon>
        <taxon>Spermatophyta</taxon>
        <taxon>Magnoliopsida</taxon>
        <taxon>eudicotyledons</taxon>
        <taxon>Gunneridae</taxon>
        <taxon>Pentapetalae</taxon>
        <taxon>rosids</taxon>
        <taxon>fabids</taxon>
        <taxon>Fabales</taxon>
        <taxon>Fabaceae</taxon>
        <taxon>Papilionoideae</taxon>
        <taxon>50 kb inversion clade</taxon>
        <taxon>NPAAA clade</taxon>
        <taxon>Hologalegina</taxon>
        <taxon>IRL clade</taxon>
        <taxon>Cicereae</taxon>
        <taxon>Cicer</taxon>
    </lineage>
</organism>